<accession>A0A6A6ARB9</accession>
<dbReference type="GeneID" id="54410422"/>
<evidence type="ECO:0000313" key="1">
    <source>
        <dbReference type="EMBL" id="KAF2133763.1"/>
    </source>
</evidence>
<dbReference type="AlphaFoldDB" id="A0A6A6ARB9"/>
<proteinExistence type="predicted"/>
<dbReference type="Proteomes" id="UP000799771">
    <property type="component" value="Unassembled WGS sequence"/>
</dbReference>
<sequence>MASNINALANYDIVLAISNEAINAQFEELYRKELPEDLLPPDFEPGDQVALPRPSHYINHDFKVLIKEDGVEDEQELQGIDGHIKCPVVTIHPEKSGVAIVSLTFEHDESVSETDKKDSFLQHLVVEKRQASINRLNINGWTFSWECSIAIKDIDDVMADLVGPAEDQEQQVQLPNETINKLKKRFDTEPQNEVDVSVFTASSIFCMMQAVQMTNSFDIKTPDGYEWPKKLSTAQMQFSIATAKTMVVDHFKNMREAAIKNGKDVSHLPTANNPFVLGYSIRQEIPKLKDLNMNADPTKTPRYFIPRKVDCTTTASPGNKYTAGTLNFCMFTHREDESSDAGSIDIGTVKFPETFFQKLSIRGGLMGSSKGKQGGHDGIMGFSRDIFCKRWLTETVAQPFVADDSKYSDAFKPMLSGLASPTSSPWRKPLQNSSVREVMKGLEYGGVVTGVMLPDFSVGEKDLSIKRSYTGTSRATVRYTSDFLSYTPEQRQESDLRRSLYLDLRVWNEFDLQLSLQKTTFLGFLFGESPIRNLIGVGDSDNKEYTTMIKAFYRSNFKIGYTLSPGQGGIWSMSKDNDRTTFPGKTAPAKVIDCTNDSSEPWKNFSGDGFNLYSQKFDVAKERDMPNELLEIAKDWYGNQNLEIENAVENVLKSIKNAVIMPAGNVLQFKGLDCDEEGNVYSTVDYQTLTPTR</sequence>
<dbReference type="OrthoDB" id="3801312at2759"/>
<dbReference type="EMBL" id="ML977498">
    <property type="protein sequence ID" value="KAF2133763.1"/>
    <property type="molecule type" value="Genomic_DNA"/>
</dbReference>
<gene>
    <name evidence="1" type="ORF">P153DRAFT_380945</name>
</gene>
<evidence type="ECO:0000313" key="2">
    <source>
        <dbReference type="Proteomes" id="UP000799771"/>
    </source>
</evidence>
<organism evidence="1 2">
    <name type="scientific">Dothidotthia symphoricarpi CBS 119687</name>
    <dbReference type="NCBI Taxonomy" id="1392245"/>
    <lineage>
        <taxon>Eukaryota</taxon>
        <taxon>Fungi</taxon>
        <taxon>Dikarya</taxon>
        <taxon>Ascomycota</taxon>
        <taxon>Pezizomycotina</taxon>
        <taxon>Dothideomycetes</taxon>
        <taxon>Pleosporomycetidae</taxon>
        <taxon>Pleosporales</taxon>
        <taxon>Dothidotthiaceae</taxon>
        <taxon>Dothidotthia</taxon>
    </lineage>
</organism>
<dbReference type="RefSeq" id="XP_033528150.1">
    <property type="nucleotide sequence ID" value="XM_033669990.1"/>
</dbReference>
<name>A0A6A6ARB9_9PLEO</name>
<reference evidence="1" key="1">
    <citation type="journal article" date="2020" name="Stud. Mycol.">
        <title>101 Dothideomycetes genomes: a test case for predicting lifestyles and emergence of pathogens.</title>
        <authorList>
            <person name="Haridas S."/>
            <person name="Albert R."/>
            <person name="Binder M."/>
            <person name="Bloem J."/>
            <person name="Labutti K."/>
            <person name="Salamov A."/>
            <person name="Andreopoulos B."/>
            <person name="Baker S."/>
            <person name="Barry K."/>
            <person name="Bills G."/>
            <person name="Bluhm B."/>
            <person name="Cannon C."/>
            <person name="Castanera R."/>
            <person name="Culley D."/>
            <person name="Daum C."/>
            <person name="Ezra D."/>
            <person name="Gonzalez J."/>
            <person name="Henrissat B."/>
            <person name="Kuo A."/>
            <person name="Liang C."/>
            <person name="Lipzen A."/>
            <person name="Lutzoni F."/>
            <person name="Magnuson J."/>
            <person name="Mondo S."/>
            <person name="Nolan M."/>
            <person name="Ohm R."/>
            <person name="Pangilinan J."/>
            <person name="Park H.-J."/>
            <person name="Ramirez L."/>
            <person name="Alfaro M."/>
            <person name="Sun H."/>
            <person name="Tritt A."/>
            <person name="Yoshinaga Y."/>
            <person name="Zwiers L.-H."/>
            <person name="Turgeon B."/>
            <person name="Goodwin S."/>
            <person name="Spatafora J."/>
            <person name="Crous P."/>
            <person name="Grigoriev I."/>
        </authorList>
    </citation>
    <scope>NUCLEOTIDE SEQUENCE</scope>
    <source>
        <strain evidence="1">CBS 119687</strain>
    </source>
</reference>
<keyword evidence="2" id="KW-1185">Reference proteome</keyword>
<protein>
    <submittedName>
        <fullName evidence="1">Uncharacterized protein</fullName>
    </submittedName>
</protein>